<dbReference type="AlphaFoldDB" id="A0A1L3GH43"/>
<dbReference type="Gene3D" id="1.10.3210.10">
    <property type="entry name" value="Hypothetical protein af1432"/>
    <property type="match status" value="1"/>
</dbReference>
<dbReference type="PANTHER" id="PTHR43155:SF2">
    <property type="entry name" value="CYCLIC DI-GMP PHOSPHODIESTERASE PA4108"/>
    <property type="match status" value="1"/>
</dbReference>
<dbReference type="PROSITE" id="PS51832">
    <property type="entry name" value="HD_GYP"/>
    <property type="match status" value="1"/>
</dbReference>
<dbReference type="OrthoDB" id="9769359at2"/>
<dbReference type="KEGG" id="pace:A6070_03765"/>
<organism evidence="2 3">
    <name type="scientific">Syntrophotalea acetylenica</name>
    <name type="common">Pelobacter acetylenicus</name>
    <dbReference type="NCBI Taxonomy" id="29542"/>
    <lineage>
        <taxon>Bacteria</taxon>
        <taxon>Pseudomonadati</taxon>
        <taxon>Thermodesulfobacteriota</taxon>
        <taxon>Desulfuromonadia</taxon>
        <taxon>Desulfuromonadales</taxon>
        <taxon>Syntrophotaleaceae</taxon>
        <taxon>Syntrophotalea</taxon>
    </lineage>
</organism>
<dbReference type="InterPro" id="IPR003018">
    <property type="entry name" value="GAF"/>
</dbReference>
<dbReference type="InterPro" id="IPR037522">
    <property type="entry name" value="HD_GYP_dom"/>
</dbReference>
<evidence type="ECO:0000313" key="3">
    <source>
        <dbReference type="Proteomes" id="UP000182264"/>
    </source>
</evidence>
<name>A0A1L3GH43_SYNAC</name>
<evidence type="ECO:0000313" key="2">
    <source>
        <dbReference type="EMBL" id="APG25267.1"/>
    </source>
</evidence>
<dbReference type="CDD" id="cd00077">
    <property type="entry name" value="HDc"/>
    <property type="match status" value="1"/>
</dbReference>
<dbReference type="RefSeq" id="WP_072287117.1">
    <property type="nucleotide sequence ID" value="NZ_CP015455.1"/>
</dbReference>
<dbReference type="SMART" id="SM00471">
    <property type="entry name" value="HDc"/>
    <property type="match status" value="1"/>
</dbReference>
<dbReference type="SMART" id="SM00065">
    <property type="entry name" value="GAF"/>
    <property type="match status" value="1"/>
</dbReference>
<protein>
    <recommendedName>
        <fullName evidence="1">HD-GYP domain-containing protein</fullName>
    </recommendedName>
</protein>
<sequence length="760" mass="84083">MSGEPRYSSKIFNLYITLVRQRYGHVNLSELLEKSNIRPCEVADLNHWFSTRQFALFYETLIRETGNPRIARETGRFAAAPEATGFIRQHVLSFDSPGNAFANLDATMATLDHASKLETRQTGSGRVDISVWPAAKNEGNTGQCQFRTGLFEAIVTTFNLDMPSITHPECIDHGGSCCRYVVQWKPSHAQRLQRLRTLAGVTALTAPAAAWLAAPQFALTTVLPITTGVFCGLSLLTDHFLKKRLSTSLYHLRSSSEEMVAQLSSNYNNALLTNDISHAISSKTTIEDILQSVCHAFEKRLDFDRGLILLADADKTRLNFRAGFGLPPRVRLLLKNTLFPLDTRAAGDIFTTAFREKRSFLIADIDIPQENLPDYSCNFLRKTGCKAVICCPILCDGKALGVLAVDQTRNRRTLTQSDLNLLSGLANVLGVSIRNAQLLASRKRQFNSTLHVLAATIDARDPLTAGHSEKVTEYALGICRELNLSEDYCEMVRVSALLHDYGKIAVPDAILKKSGRLTLEEYEIVKAHAECTSSILKQINFEGIYKRVPVVAGAHHEKIDGSGYPKGLRDAEIPIGAKIIAVADFFEAITAQRHYRDPMPLPVAYKVLKQEAFSHFDGKIVKAFLNYFRRAYPEDYERMVRLAPLVKREIVRIPCRTPVVFENGGKSVFGTSTDISTGGIFVASPEAMAEGTALKLSFFLPDSPNNIIEAGGRVAWVNHKSHPRKTAFPSGFGVQFIGLPRQAVDAVQKFARGLPTGIHA</sequence>
<dbReference type="Proteomes" id="UP000182264">
    <property type="component" value="Chromosome"/>
</dbReference>
<evidence type="ECO:0000259" key="1">
    <source>
        <dbReference type="PROSITE" id="PS51832"/>
    </source>
</evidence>
<proteinExistence type="predicted"/>
<dbReference type="Gene3D" id="2.40.10.220">
    <property type="entry name" value="predicted glycosyltransferase like domains"/>
    <property type="match status" value="1"/>
</dbReference>
<dbReference type="SUPFAM" id="SSF141371">
    <property type="entry name" value="PilZ domain-like"/>
    <property type="match status" value="1"/>
</dbReference>
<accession>A0A1L3GH43</accession>
<dbReference type="Pfam" id="PF07238">
    <property type="entry name" value="PilZ"/>
    <property type="match status" value="1"/>
</dbReference>
<dbReference type="SUPFAM" id="SSF55781">
    <property type="entry name" value="GAF domain-like"/>
    <property type="match status" value="1"/>
</dbReference>
<reference evidence="2 3" key="1">
    <citation type="journal article" date="2017" name="Genome Announc.">
        <title>Complete Genome Sequences of Two Acetylene-Fermenting Pelobacter acetylenicus Strains.</title>
        <authorList>
            <person name="Sutton J.M."/>
            <person name="Baesman S.M."/>
            <person name="Fierst J.L."/>
            <person name="Poret-Peterson A.T."/>
            <person name="Oremland R.S."/>
            <person name="Dunlap D.S."/>
            <person name="Akob D.M."/>
        </authorList>
    </citation>
    <scope>NUCLEOTIDE SEQUENCE [LARGE SCALE GENOMIC DNA]</scope>
    <source>
        <strain evidence="2 3">DSM 3247</strain>
    </source>
</reference>
<dbReference type="Pfam" id="PF13487">
    <property type="entry name" value="HD_5"/>
    <property type="match status" value="1"/>
</dbReference>
<dbReference type="STRING" id="29542.A6070_03765"/>
<feature type="domain" description="HD-GYP" evidence="1">
    <location>
        <begin position="442"/>
        <end position="640"/>
    </location>
</feature>
<dbReference type="EMBL" id="CP015518">
    <property type="protein sequence ID" value="APG25267.1"/>
    <property type="molecule type" value="Genomic_DNA"/>
</dbReference>
<dbReference type="InterPro" id="IPR003607">
    <property type="entry name" value="HD/PDEase_dom"/>
</dbReference>
<dbReference type="InterPro" id="IPR009875">
    <property type="entry name" value="PilZ_domain"/>
</dbReference>
<dbReference type="PANTHER" id="PTHR43155">
    <property type="entry name" value="CYCLIC DI-GMP PHOSPHODIESTERASE PA4108-RELATED"/>
    <property type="match status" value="1"/>
</dbReference>
<dbReference type="GO" id="GO:0035438">
    <property type="term" value="F:cyclic-di-GMP binding"/>
    <property type="evidence" value="ECO:0007669"/>
    <property type="project" value="InterPro"/>
</dbReference>
<dbReference type="Gene3D" id="3.30.450.40">
    <property type="match status" value="1"/>
</dbReference>
<gene>
    <name evidence="2" type="ORF">A7E75_09765</name>
</gene>
<dbReference type="InterPro" id="IPR029016">
    <property type="entry name" value="GAF-like_dom_sf"/>
</dbReference>
<dbReference type="Pfam" id="PF01590">
    <property type="entry name" value="GAF"/>
    <property type="match status" value="1"/>
</dbReference>
<dbReference type="SUPFAM" id="SSF109604">
    <property type="entry name" value="HD-domain/PDEase-like"/>
    <property type="match status" value="1"/>
</dbReference>
<keyword evidence="3" id="KW-1185">Reference proteome</keyword>